<accession>A0AC35EY91</accession>
<dbReference type="WBParaSite" id="PS1159_v2.g11958.t1">
    <property type="protein sequence ID" value="PS1159_v2.g11958.t1"/>
    <property type="gene ID" value="PS1159_v2.g11958"/>
</dbReference>
<organism evidence="1 2">
    <name type="scientific">Panagrolaimus sp. PS1159</name>
    <dbReference type="NCBI Taxonomy" id="55785"/>
    <lineage>
        <taxon>Eukaryota</taxon>
        <taxon>Metazoa</taxon>
        <taxon>Ecdysozoa</taxon>
        <taxon>Nematoda</taxon>
        <taxon>Chromadorea</taxon>
        <taxon>Rhabditida</taxon>
        <taxon>Tylenchina</taxon>
        <taxon>Panagrolaimomorpha</taxon>
        <taxon>Panagrolaimoidea</taxon>
        <taxon>Panagrolaimidae</taxon>
        <taxon>Panagrolaimus</taxon>
    </lineage>
</organism>
<name>A0AC35EY91_9BILA</name>
<dbReference type="Proteomes" id="UP000887580">
    <property type="component" value="Unplaced"/>
</dbReference>
<protein>
    <submittedName>
        <fullName evidence="2">1-alkyl-2-acetylglycerophosphocholine esterase</fullName>
    </submittedName>
</protein>
<sequence length="483" mass="54811">MGLTSSTTAYPTGTKPSTILPQVGCGKYEVGCSDIMVAGEGEGDTGVFMRIFYPTCLKIDFNSQTEETSSEKNEKIPTKIEYPLWNERPEYMDGLADYRQMSRRKIHFYFDWVIGERRVPAGWHTPLYSKRHPSIFHTSKSTGDIKDSCNGISSSKSTNSLKPDNEPKFPVIIFSHGLSGSRLIYSTFCSSLASYGFVVAAVEHRDRSSSWTYMLETDPISGKINEIPIKMLMLGDDEREFKKRNQQNHKRVTECIRALHVLEEINLGQCGPIDKKPKGSKIIVGQNFDWQQFKNRLDISKAGVIGHSMGAATSIAAAAFSTDFQCAVALDGWFYPIEHELYSRTSQPALLLNVHDWQWPENMKRIYKLDKESSEKLMFTFKNIVHQSFSDFTYLMPGYLGRKFGVQGDISPFDAGEAYMELTVTFLRKCFANEPALEAVREVANRYSEFVMEGTNIKVDDEPVEKEMYRVEEQLDNVDEIGV</sequence>
<evidence type="ECO:0000313" key="1">
    <source>
        <dbReference type="Proteomes" id="UP000887580"/>
    </source>
</evidence>
<reference evidence="2" key="1">
    <citation type="submission" date="2022-11" db="UniProtKB">
        <authorList>
            <consortium name="WormBaseParasite"/>
        </authorList>
    </citation>
    <scope>IDENTIFICATION</scope>
</reference>
<evidence type="ECO:0000313" key="2">
    <source>
        <dbReference type="WBParaSite" id="PS1159_v2.g11958.t1"/>
    </source>
</evidence>
<proteinExistence type="predicted"/>